<evidence type="ECO:0000256" key="7">
    <source>
        <dbReference type="ARBA" id="ARBA00022989"/>
    </source>
</evidence>
<dbReference type="OrthoDB" id="5947505at2759"/>
<evidence type="ECO:0000256" key="3">
    <source>
        <dbReference type="ARBA" id="ARBA00005553"/>
    </source>
</evidence>
<protein>
    <recommendedName>
        <fullName evidence="12">Cytochrome c oxidase subunit</fullName>
    </recommendedName>
    <alternativeName>
        <fullName evidence="12">Cytochrome c oxidase polypeptide VIa</fullName>
    </alternativeName>
</protein>
<organism evidence="13 14">
    <name type="scientific">Piedraia hortae CBS 480.64</name>
    <dbReference type="NCBI Taxonomy" id="1314780"/>
    <lineage>
        <taxon>Eukaryota</taxon>
        <taxon>Fungi</taxon>
        <taxon>Dikarya</taxon>
        <taxon>Ascomycota</taxon>
        <taxon>Pezizomycotina</taxon>
        <taxon>Dothideomycetes</taxon>
        <taxon>Dothideomycetidae</taxon>
        <taxon>Capnodiales</taxon>
        <taxon>Piedraiaceae</taxon>
        <taxon>Piedraia</taxon>
    </lineage>
</organism>
<dbReference type="PANTHER" id="PTHR11504:SF0">
    <property type="entry name" value="CYTOCHROME C OXIDASE SUBUNIT"/>
    <property type="match status" value="1"/>
</dbReference>
<keyword evidence="8" id="KW-0560">Oxidoreductase</keyword>
<sequence>MLGLRAIQRTALPIGSRHYTRVADNAFTRERAAVKAHAAATSDVWRKLSIYVVIPSLMIAGVNAWRLWLEHWEHKAHDVPLEEKTEYPYQNIRSKNFFWGDGDKTLFWNPKVNYHKTD</sequence>
<gene>
    <name evidence="13" type="ORF">K470DRAFT_239632</name>
</gene>
<dbReference type="GO" id="GO:0005743">
    <property type="term" value="C:mitochondrial inner membrane"/>
    <property type="evidence" value="ECO:0007669"/>
    <property type="project" value="UniProtKB-SubCell"/>
</dbReference>
<dbReference type="PROSITE" id="PS01329">
    <property type="entry name" value="COX6A"/>
    <property type="match status" value="1"/>
</dbReference>
<proteinExistence type="inferred from homology"/>
<keyword evidence="10 12" id="KW-0472">Membrane</keyword>
<dbReference type="Pfam" id="PF02046">
    <property type="entry name" value="COX6A"/>
    <property type="match status" value="1"/>
</dbReference>
<comment type="similarity">
    <text evidence="3 11">Belongs to the cytochrome c oxidase subunit 6A family.</text>
</comment>
<evidence type="ECO:0000313" key="13">
    <source>
        <dbReference type="EMBL" id="KAF2864526.1"/>
    </source>
</evidence>
<evidence type="ECO:0000256" key="2">
    <source>
        <dbReference type="ARBA" id="ARBA00004673"/>
    </source>
</evidence>
<dbReference type="AlphaFoldDB" id="A0A6A7CAD0"/>
<dbReference type="GO" id="GO:0006123">
    <property type="term" value="P:mitochondrial electron transport, cytochrome c to oxygen"/>
    <property type="evidence" value="ECO:0007669"/>
    <property type="project" value="TreeGrafter"/>
</dbReference>
<evidence type="ECO:0000256" key="1">
    <source>
        <dbReference type="ARBA" id="ARBA00004434"/>
    </source>
</evidence>
<evidence type="ECO:0000256" key="12">
    <source>
        <dbReference type="RuleBase" id="RU004397"/>
    </source>
</evidence>
<reference evidence="13" key="1">
    <citation type="journal article" date="2020" name="Stud. Mycol.">
        <title>101 Dothideomycetes genomes: a test case for predicting lifestyles and emergence of pathogens.</title>
        <authorList>
            <person name="Haridas S."/>
            <person name="Albert R."/>
            <person name="Binder M."/>
            <person name="Bloem J."/>
            <person name="Labutti K."/>
            <person name="Salamov A."/>
            <person name="Andreopoulos B."/>
            <person name="Baker S."/>
            <person name="Barry K."/>
            <person name="Bills G."/>
            <person name="Bluhm B."/>
            <person name="Cannon C."/>
            <person name="Castanera R."/>
            <person name="Culley D."/>
            <person name="Daum C."/>
            <person name="Ezra D."/>
            <person name="Gonzalez J."/>
            <person name="Henrissat B."/>
            <person name="Kuo A."/>
            <person name="Liang C."/>
            <person name="Lipzen A."/>
            <person name="Lutzoni F."/>
            <person name="Magnuson J."/>
            <person name="Mondo S."/>
            <person name="Nolan M."/>
            <person name="Ohm R."/>
            <person name="Pangilinan J."/>
            <person name="Park H.-J."/>
            <person name="Ramirez L."/>
            <person name="Alfaro M."/>
            <person name="Sun H."/>
            <person name="Tritt A."/>
            <person name="Yoshinaga Y."/>
            <person name="Zwiers L.-H."/>
            <person name="Turgeon B."/>
            <person name="Goodwin S."/>
            <person name="Spatafora J."/>
            <person name="Crous P."/>
            <person name="Grigoriev I."/>
        </authorList>
    </citation>
    <scope>NUCLEOTIDE SEQUENCE</scope>
    <source>
        <strain evidence="13">CBS 480.64</strain>
    </source>
</reference>
<dbReference type="Gene3D" id="4.10.95.10">
    <property type="entry name" value="Cytochrome c oxidase, subunit VIa"/>
    <property type="match status" value="1"/>
</dbReference>
<evidence type="ECO:0000256" key="9">
    <source>
        <dbReference type="ARBA" id="ARBA00023128"/>
    </source>
</evidence>
<keyword evidence="4" id="KW-0812">Transmembrane</keyword>
<evidence type="ECO:0000256" key="5">
    <source>
        <dbReference type="ARBA" id="ARBA00022792"/>
    </source>
</evidence>
<keyword evidence="9 12" id="KW-0496">Mitochondrion</keyword>
<dbReference type="Proteomes" id="UP000799421">
    <property type="component" value="Unassembled WGS sequence"/>
</dbReference>
<dbReference type="FunFam" id="4.10.95.10:FF:000001">
    <property type="entry name" value="Cytochrome c oxidase subunit 6A, mitochondrial"/>
    <property type="match status" value="1"/>
</dbReference>
<evidence type="ECO:0000313" key="14">
    <source>
        <dbReference type="Proteomes" id="UP000799421"/>
    </source>
</evidence>
<evidence type="ECO:0000256" key="8">
    <source>
        <dbReference type="ARBA" id="ARBA00023002"/>
    </source>
</evidence>
<evidence type="ECO:0000256" key="10">
    <source>
        <dbReference type="ARBA" id="ARBA00023136"/>
    </source>
</evidence>
<dbReference type="PIRSF" id="PIRSF000277">
    <property type="entry name" value="COX6A1"/>
    <property type="match status" value="1"/>
</dbReference>
<dbReference type="GO" id="GO:0016491">
    <property type="term" value="F:oxidoreductase activity"/>
    <property type="evidence" value="ECO:0007669"/>
    <property type="project" value="UniProtKB-KW"/>
</dbReference>
<dbReference type="InterPro" id="IPR001349">
    <property type="entry name" value="Cyt_c_oxidase_su6a"/>
</dbReference>
<dbReference type="PANTHER" id="PTHR11504">
    <property type="entry name" value="CYTOCHROME C OXIDASE POLYPEPTIDE VIA"/>
    <property type="match status" value="1"/>
</dbReference>
<dbReference type="SUPFAM" id="SSF81411">
    <property type="entry name" value="Mitochondrial cytochrome c oxidase subunit VIa"/>
    <property type="match status" value="1"/>
</dbReference>
<dbReference type="InterPro" id="IPR036418">
    <property type="entry name" value="Cyt_c_oxidase_su6a_sf"/>
</dbReference>
<keyword evidence="7" id="KW-1133">Transmembrane helix</keyword>
<dbReference type="InterPro" id="IPR018507">
    <property type="entry name" value="Cyt_c_oxidase_su6a_CS"/>
</dbReference>
<dbReference type="UniPathway" id="UPA00705"/>
<comment type="pathway">
    <text evidence="2">Energy metabolism; oxidative phosphorylation.</text>
</comment>
<comment type="subcellular location">
    <subcellularLocation>
        <location evidence="1">Mitochondrion inner membrane</location>
        <topology evidence="1">Single-pass membrane protein</topology>
    </subcellularLocation>
</comment>
<keyword evidence="14" id="KW-1185">Reference proteome</keyword>
<dbReference type="GO" id="GO:0030234">
    <property type="term" value="F:enzyme regulator activity"/>
    <property type="evidence" value="ECO:0007669"/>
    <property type="project" value="TreeGrafter"/>
</dbReference>
<dbReference type="EMBL" id="MU005957">
    <property type="protein sequence ID" value="KAF2864526.1"/>
    <property type="molecule type" value="Genomic_DNA"/>
</dbReference>
<keyword evidence="5 12" id="KW-0999">Mitochondrion inner membrane</keyword>
<accession>A0A6A7CAD0</accession>
<evidence type="ECO:0000256" key="6">
    <source>
        <dbReference type="ARBA" id="ARBA00022946"/>
    </source>
</evidence>
<evidence type="ECO:0000256" key="11">
    <source>
        <dbReference type="RuleBase" id="RU004396"/>
    </source>
</evidence>
<name>A0A6A7CAD0_9PEZI</name>
<evidence type="ECO:0000256" key="4">
    <source>
        <dbReference type="ARBA" id="ARBA00022692"/>
    </source>
</evidence>
<keyword evidence="6" id="KW-0809">Transit peptide</keyword>